<dbReference type="SUPFAM" id="SSF52206">
    <property type="entry name" value="Hypothetical protein MTH538"/>
    <property type="match status" value="1"/>
</dbReference>
<feature type="domain" description="Thoeris protein ThsB TIR-like" evidence="1">
    <location>
        <begin position="8"/>
        <end position="104"/>
    </location>
</feature>
<dbReference type="EMBL" id="PQNY01000037">
    <property type="protein sequence ID" value="POS00640.1"/>
    <property type="molecule type" value="Genomic_DNA"/>
</dbReference>
<protein>
    <submittedName>
        <fullName evidence="2">TIR-like protein DUF1863</fullName>
    </submittedName>
</protein>
<dbReference type="Proteomes" id="UP000237056">
    <property type="component" value="Unassembled WGS sequence"/>
</dbReference>
<evidence type="ECO:0000313" key="3">
    <source>
        <dbReference type="Proteomes" id="UP000237056"/>
    </source>
</evidence>
<reference evidence="2 3" key="1">
    <citation type="submission" date="2018-01" db="EMBL/GenBank/DDBJ databases">
        <title>Genomic Encyclopedia of Type Strains, Phase I: the one thousand microbial genomes (KMG-I) project.</title>
        <authorList>
            <person name="Goeker M."/>
        </authorList>
    </citation>
    <scope>NUCLEOTIDE SEQUENCE [LARGE SCALE GENOMIC DNA]</scope>
    <source>
        <strain evidence="2 3">DSM 17960</strain>
    </source>
</reference>
<comment type="caution">
    <text evidence="2">The sequence shown here is derived from an EMBL/GenBank/DDBJ whole genome shotgun (WGS) entry which is preliminary data.</text>
</comment>
<dbReference type="AlphaFoldDB" id="A0A2S4N4Q8"/>
<dbReference type="Gene3D" id="3.40.50.9200">
    <property type="entry name" value="Hypothetical protein MTH538"/>
    <property type="match status" value="1"/>
</dbReference>
<keyword evidence="3" id="KW-1185">Reference proteome</keyword>
<dbReference type="OrthoDB" id="9811746at2"/>
<evidence type="ECO:0000313" key="2">
    <source>
        <dbReference type="EMBL" id="POS00640.1"/>
    </source>
</evidence>
<gene>
    <name evidence="2" type="ORF">Q361_1372</name>
</gene>
<dbReference type="InterPro" id="IPR036490">
    <property type="entry name" value="ThsB_TIR-like_sf"/>
</dbReference>
<organism evidence="2 3">
    <name type="scientific">Flavobacterium croceum DSM 17960</name>
    <dbReference type="NCBI Taxonomy" id="1121886"/>
    <lineage>
        <taxon>Bacteria</taxon>
        <taxon>Pseudomonadati</taxon>
        <taxon>Bacteroidota</taxon>
        <taxon>Flavobacteriia</taxon>
        <taxon>Flavobacteriales</taxon>
        <taxon>Flavobacteriaceae</taxon>
        <taxon>Flavobacterium</taxon>
    </lineage>
</organism>
<dbReference type="InterPro" id="IPR015032">
    <property type="entry name" value="ThsB__TIR-like_domain"/>
</dbReference>
<accession>A0A2S4N4Q8</accession>
<proteinExistence type="predicted"/>
<dbReference type="RefSeq" id="WP_103727140.1">
    <property type="nucleotide sequence ID" value="NZ_PQNY01000037.1"/>
</dbReference>
<evidence type="ECO:0000259" key="1">
    <source>
        <dbReference type="Pfam" id="PF08937"/>
    </source>
</evidence>
<dbReference type="Pfam" id="PF08937">
    <property type="entry name" value="ThsB_TIR"/>
    <property type="match status" value="1"/>
</dbReference>
<name>A0A2S4N4Q8_9FLAO</name>
<sequence length="134" mass="15417">MAKDYKIFISHSWKYPDDLKNLRNLLNQRGYFNVEFQEASQEEPINSANAAYIKQVLKSKILNSDVVLAISGIYASYSDWIEWEVLTSYNNSIPIIGVAPWGQERISKTVTDYSVVDVRWNTESIVEAIRTHAK</sequence>